<comment type="caution">
    <text evidence="10">The sequence shown here is derived from an EMBL/GenBank/DDBJ whole genome shotgun (WGS) entry which is preliminary data.</text>
</comment>
<proteinExistence type="inferred from homology"/>
<comment type="subcellular location">
    <subcellularLocation>
        <location evidence="1">Fimbrium</location>
    </subcellularLocation>
</comment>
<evidence type="ECO:0000256" key="1">
    <source>
        <dbReference type="ARBA" id="ARBA00004561"/>
    </source>
</evidence>
<dbReference type="Proteomes" id="UP000250915">
    <property type="component" value="Unassembled WGS sequence"/>
</dbReference>
<protein>
    <recommendedName>
        <fullName evidence="2">Pilin</fullName>
    </recommendedName>
    <alternativeName>
        <fullName evidence="8">Pili structural subunit</fullName>
    </alternativeName>
</protein>
<comment type="similarity">
    <text evidence="6">Belongs to the mycobacterial pilin family.</text>
</comment>
<evidence type="ECO:0000256" key="5">
    <source>
        <dbReference type="ARBA" id="ARBA00023263"/>
    </source>
</evidence>
<comment type="subunit">
    <text evidence="7">Forms a homomer composed of subunits assembled in a large structure.</text>
</comment>
<feature type="non-terminal residue" evidence="10">
    <location>
        <position position="66"/>
    </location>
</feature>
<keyword evidence="4" id="KW-0130">Cell adhesion</keyword>
<sequence length="66" mass="6826">MATVKRAVRRTASVVVGGAVALSVLGLAGGPVVAAAPPPAPTGHWCPGDPWNPTWGNVLDWDWHQC</sequence>
<feature type="signal peptide" evidence="9">
    <location>
        <begin position="1"/>
        <end position="34"/>
    </location>
</feature>
<evidence type="ECO:0000256" key="7">
    <source>
        <dbReference type="ARBA" id="ARBA00093787"/>
    </source>
</evidence>
<reference evidence="10 11" key="1">
    <citation type="submission" date="2018-06" db="EMBL/GenBank/DDBJ databases">
        <title>NTM in soil in Japan.</title>
        <authorList>
            <person name="Ohya K."/>
        </authorList>
    </citation>
    <scope>NUCLEOTIDE SEQUENCE [LARGE SCALE GENOMIC DNA]</scope>
    <source>
        <strain evidence="10 11">GF28</strain>
    </source>
</reference>
<keyword evidence="5" id="KW-0281">Fimbrium</keyword>
<name>A0A329L6C0_9MYCO</name>
<evidence type="ECO:0000313" key="11">
    <source>
        <dbReference type="Proteomes" id="UP000250915"/>
    </source>
</evidence>
<evidence type="ECO:0000256" key="8">
    <source>
        <dbReference type="ARBA" id="ARBA00093801"/>
    </source>
</evidence>
<feature type="chain" id="PRO_5038917545" description="Pilin" evidence="9">
    <location>
        <begin position="35"/>
        <end position="66"/>
    </location>
</feature>
<evidence type="ECO:0000256" key="6">
    <source>
        <dbReference type="ARBA" id="ARBA00093784"/>
    </source>
</evidence>
<evidence type="ECO:0000313" key="10">
    <source>
        <dbReference type="EMBL" id="RAV02213.1"/>
    </source>
</evidence>
<accession>A0A329L6C0</accession>
<organism evidence="10 11">
    <name type="scientific">Mycobacterium colombiense</name>
    <dbReference type="NCBI Taxonomy" id="339268"/>
    <lineage>
        <taxon>Bacteria</taxon>
        <taxon>Bacillati</taxon>
        <taxon>Actinomycetota</taxon>
        <taxon>Actinomycetes</taxon>
        <taxon>Mycobacteriales</taxon>
        <taxon>Mycobacteriaceae</taxon>
        <taxon>Mycobacterium</taxon>
        <taxon>Mycobacterium avium complex (MAC)</taxon>
    </lineage>
</organism>
<dbReference type="AlphaFoldDB" id="A0A329L6C0"/>
<evidence type="ECO:0000256" key="9">
    <source>
        <dbReference type="SAM" id="SignalP"/>
    </source>
</evidence>
<gene>
    <name evidence="10" type="ORF">DQP57_26105</name>
</gene>
<evidence type="ECO:0000256" key="4">
    <source>
        <dbReference type="ARBA" id="ARBA00022889"/>
    </source>
</evidence>
<evidence type="ECO:0000256" key="2">
    <source>
        <dbReference type="ARBA" id="ARBA00018586"/>
    </source>
</evidence>
<dbReference type="Pfam" id="PF26380">
    <property type="entry name" value="Pilin_Mycobact"/>
    <property type="match status" value="1"/>
</dbReference>
<evidence type="ECO:0000256" key="3">
    <source>
        <dbReference type="ARBA" id="ARBA00022729"/>
    </source>
</evidence>
<dbReference type="InterPro" id="IPR058759">
    <property type="entry name" value="Pilin_mycobact"/>
</dbReference>
<keyword evidence="3 9" id="KW-0732">Signal</keyword>
<dbReference type="EMBL" id="QMEV01000128">
    <property type="protein sequence ID" value="RAV02213.1"/>
    <property type="molecule type" value="Genomic_DNA"/>
</dbReference>